<dbReference type="InterPro" id="IPR000515">
    <property type="entry name" value="MetI-like"/>
</dbReference>
<dbReference type="PANTHER" id="PTHR43227:SF11">
    <property type="entry name" value="BLL4140 PROTEIN"/>
    <property type="match status" value="1"/>
</dbReference>
<feature type="transmembrane region" description="Helical" evidence="7">
    <location>
        <begin position="96"/>
        <end position="117"/>
    </location>
</feature>
<protein>
    <submittedName>
        <fullName evidence="9">Sugar ABC transporter permease</fullName>
    </submittedName>
</protein>
<feature type="transmembrane region" description="Helical" evidence="7">
    <location>
        <begin position="138"/>
        <end position="159"/>
    </location>
</feature>
<keyword evidence="6 7" id="KW-0472">Membrane</keyword>
<dbReference type="SUPFAM" id="SSF161098">
    <property type="entry name" value="MetI-like"/>
    <property type="match status" value="1"/>
</dbReference>
<comment type="caution">
    <text evidence="9">The sequence shown here is derived from an EMBL/GenBank/DDBJ whole genome shotgun (WGS) entry which is preliminary data.</text>
</comment>
<evidence type="ECO:0000256" key="2">
    <source>
        <dbReference type="ARBA" id="ARBA00022448"/>
    </source>
</evidence>
<proteinExistence type="inferred from homology"/>
<comment type="subcellular location">
    <subcellularLocation>
        <location evidence="1 7">Cell membrane</location>
        <topology evidence="1 7">Multi-pass membrane protein</topology>
    </subcellularLocation>
</comment>
<dbReference type="Pfam" id="PF00528">
    <property type="entry name" value="BPD_transp_1"/>
    <property type="match status" value="1"/>
</dbReference>
<dbReference type="RefSeq" id="WP_190931789.1">
    <property type="nucleotide sequence ID" value="NZ_JACXJA010000053.1"/>
</dbReference>
<keyword evidence="3" id="KW-1003">Cell membrane</keyword>
<feature type="transmembrane region" description="Helical" evidence="7">
    <location>
        <begin position="179"/>
        <end position="203"/>
    </location>
</feature>
<reference evidence="9" key="1">
    <citation type="submission" date="2020-09" db="EMBL/GenBank/DDBJ databases">
        <title>A novel bacterium of genus Paenibacillus, isolated from South China Sea.</title>
        <authorList>
            <person name="Huang H."/>
            <person name="Mo K."/>
            <person name="Hu Y."/>
        </authorList>
    </citation>
    <scope>NUCLEOTIDE SEQUENCE</scope>
    <source>
        <strain evidence="9">IB182363</strain>
    </source>
</reference>
<dbReference type="Gene3D" id="1.10.3720.10">
    <property type="entry name" value="MetI-like"/>
    <property type="match status" value="1"/>
</dbReference>
<dbReference type="GO" id="GO:0055085">
    <property type="term" value="P:transmembrane transport"/>
    <property type="evidence" value="ECO:0007669"/>
    <property type="project" value="InterPro"/>
</dbReference>
<evidence type="ECO:0000256" key="5">
    <source>
        <dbReference type="ARBA" id="ARBA00022989"/>
    </source>
</evidence>
<accession>A0A927CHS6</accession>
<sequence length="320" mass="36131">MSSELLATEIKPTTEGRARKSGFSKEMRKNYDMYLMLVPAIVYYLIFSYTPMFGLVIAFKDYNIFKGVWESDWVGLSNFKEMLNFPGFYDMVRNTLVLNVLSLIFGFPAPIILALMLNEVRQKMFKRVTQSLLYLPHFMSWIIMGGIIYNLLSPQYGFVNMVLEKLGFEKIFFMVSESWWITTYVGSGIWAGAGWGTIIYLAAMTAIDPSLYEAAVVDGAGRWRKIVHITIPGIMPTVIILLILNLGHLVSIGYEHILALQNPMVGRVSEVISTFIYNVGIKQANFSMTTAVGLLQSVINLILILGANYFARAMGKEGLW</sequence>
<evidence type="ECO:0000313" key="9">
    <source>
        <dbReference type="EMBL" id="MBD2866171.1"/>
    </source>
</evidence>
<evidence type="ECO:0000256" key="3">
    <source>
        <dbReference type="ARBA" id="ARBA00022475"/>
    </source>
</evidence>
<dbReference type="InterPro" id="IPR050809">
    <property type="entry name" value="UgpAE/MalFG_permease"/>
</dbReference>
<keyword evidence="2 7" id="KW-0813">Transport</keyword>
<evidence type="ECO:0000256" key="1">
    <source>
        <dbReference type="ARBA" id="ARBA00004651"/>
    </source>
</evidence>
<dbReference type="PANTHER" id="PTHR43227">
    <property type="entry name" value="BLL4140 PROTEIN"/>
    <property type="match status" value="1"/>
</dbReference>
<comment type="similarity">
    <text evidence="7">Belongs to the binding-protein-dependent transport system permease family.</text>
</comment>
<dbReference type="EMBL" id="JACXJA010000053">
    <property type="protein sequence ID" value="MBD2866171.1"/>
    <property type="molecule type" value="Genomic_DNA"/>
</dbReference>
<keyword evidence="10" id="KW-1185">Reference proteome</keyword>
<dbReference type="CDD" id="cd06261">
    <property type="entry name" value="TM_PBP2"/>
    <property type="match status" value="1"/>
</dbReference>
<evidence type="ECO:0000256" key="4">
    <source>
        <dbReference type="ARBA" id="ARBA00022692"/>
    </source>
</evidence>
<dbReference type="GO" id="GO:0005886">
    <property type="term" value="C:plasma membrane"/>
    <property type="evidence" value="ECO:0007669"/>
    <property type="project" value="UniProtKB-SubCell"/>
</dbReference>
<keyword evidence="5 7" id="KW-1133">Transmembrane helix</keyword>
<keyword evidence="4 7" id="KW-0812">Transmembrane</keyword>
<evidence type="ECO:0000256" key="7">
    <source>
        <dbReference type="RuleBase" id="RU363032"/>
    </source>
</evidence>
<dbReference type="PROSITE" id="PS50928">
    <property type="entry name" value="ABC_TM1"/>
    <property type="match status" value="1"/>
</dbReference>
<evidence type="ECO:0000256" key="6">
    <source>
        <dbReference type="ARBA" id="ARBA00023136"/>
    </source>
</evidence>
<feature type="domain" description="ABC transmembrane type-1" evidence="8">
    <location>
        <begin position="92"/>
        <end position="307"/>
    </location>
</feature>
<feature type="transmembrane region" description="Helical" evidence="7">
    <location>
        <begin position="34"/>
        <end position="59"/>
    </location>
</feature>
<gene>
    <name evidence="9" type="ORF">IDH45_29775</name>
</gene>
<name>A0A927CHS6_9BACL</name>
<organism evidence="9 10">
    <name type="scientific">Paenibacillus oceani</name>
    <dbReference type="NCBI Taxonomy" id="2772510"/>
    <lineage>
        <taxon>Bacteria</taxon>
        <taxon>Bacillati</taxon>
        <taxon>Bacillota</taxon>
        <taxon>Bacilli</taxon>
        <taxon>Bacillales</taxon>
        <taxon>Paenibacillaceae</taxon>
        <taxon>Paenibacillus</taxon>
    </lineage>
</organism>
<dbReference type="AlphaFoldDB" id="A0A927CHS6"/>
<evidence type="ECO:0000313" key="10">
    <source>
        <dbReference type="Proteomes" id="UP000639396"/>
    </source>
</evidence>
<evidence type="ECO:0000259" key="8">
    <source>
        <dbReference type="PROSITE" id="PS50928"/>
    </source>
</evidence>
<dbReference type="InterPro" id="IPR035906">
    <property type="entry name" value="MetI-like_sf"/>
</dbReference>
<dbReference type="Proteomes" id="UP000639396">
    <property type="component" value="Unassembled WGS sequence"/>
</dbReference>
<feature type="transmembrane region" description="Helical" evidence="7">
    <location>
        <begin position="291"/>
        <end position="311"/>
    </location>
</feature>
<feature type="transmembrane region" description="Helical" evidence="7">
    <location>
        <begin position="234"/>
        <end position="254"/>
    </location>
</feature>